<evidence type="ECO:0000256" key="2">
    <source>
        <dbReference type="SAM" id="Phobius"/>
    </source>
</evidence>
<keyword evidence="2" id="KW-0812">Transmembrane</keyword>
<gene>
    <name evidence="3" type="ORF">J2S57_003758</name>
</gene>
<feature type="compositionally biased region" description="Basic and acidic residues" evidence="1">
    <location>
        <begin position="17"/>
        <end position="32"/>
    </location>
</feature>
<keyword evidence="2" id="KW-0472">Membrane</keyword>
<name>A0ABT9P5P8_9ACTN</name>
<dbReference type="EMBL" id="JAUSQZ010000001">
    <property type="protein sequence ID" value="MDP9828009.1"/>
    <property type="molecule type" value="Genomic_DNA"/>
</dbReference>
<feature type="compositionally biased region" description="Polar residues" evidence="1">
    <location>
        <begin position="1"/>
        <end position="16"/>
    </location>
</feature>
<sequence>MSTGGTDFFQNRTSYDSPRRGLESPRDRERLRTGSQPITAAPGPETGSQTVIRSQIMPARSITWGTMAKITLAIYFAVMMVLVTLALVAFILMRLAVSFASDQIEEFKINWQTTSAPVSSPGS</sequence>
<organism evidence="3 4">
    <name type="scientific">Kineosporia succinea</name>
    <dbReference type="NCBI Taxonomy" id="84632"/>
    <lineage>
        <taxon>Bacteria</taxon>
        <taxon>Bacillati</taxon>
        <taxon>Actinomycetota</taxon>
        <taxon>Actinomycetes</taxon>
        <taxon>Kineosporiales</taxon>
        <taxon>Kineosporiaceae</taxon>
        <taxon>Kineosporia</taxon>
    </lineage>
</organism>
<keyword evidence="4" id="KW-1185">Reference proteome</keyword>
<dbReference type="RefSeq" id="WP_307244749.1">
    <property type="nucleotide sequence ID" value="NZ_JAUSQZ010000001.1"/>
</dbReference>
<comment type="caution">
    <text evidence="3">The sequence shown here is derived from an EMBL/GenBank/DDBJ whole genome shotgun (WGS) entry which is preliminary data.</text>
</comment>
<reference evidence="3 4" key="1">
    <citation type="submission" date="2023-07" db="EMBL/GenBank/DDBJ databases">
        <title>Sequencing the genomes of 1000 actinobacteria strains.</title>
        <authorList>
            <person name="Klenk H.-P."/>
        </authorList>
    </citation>
    <scope>NUCLEOTIDE SEQUENCE [LARGE SCALE GENOMIC DNA]</scope>
    <source>
        <strain evidence="3 4">DSM 44388</strain>
    </source>
</reference>
<evidence type="ECO:0000256" key="1">
    <source>
        <dbReference type="SAM" id="MobiDB-lite"/>
    </source>
</evidence>
<accession>A0ABT9P5P8</accession>
<feature type="transmembrane region" description="Helical" evidence="2">
    <location>
        <begin position="72"/>
        <end position="93"/>
    </location>
</feature>
<protein>
    <submittedName>
        <fullName evidence="3">Uncharacterized protein</fullName>
    </submittedName>
</protein>
<feature type="region of interest" description="Disordered" evidence="1">
    <location>
        <begin position="1"/>
        <end position="49"/>
    </location>
</feature>
<keyword evidence="2" id="KW-1133">Transmembrane helix</keyword>
<proteinExistence type="predicted"/>
<evidence type="ECO:0000313" key="4">
    <source>
        <dbReference type="Proteomes" id="UP001235712"/>
    </source>
</evidence>
<dbReference type="Proteomes" id="UP001235712">
    <property type="component" value="Unassembled WGS sequence"/>
</dbReference>
<evidence type="ECO:0000313" key="3">
    <source>
        <dbReference type="EMBL" id="MDP9828009.1"/>
    </source>
</evidence>